<dbReference type="PANTHER" id="PTHR31973">
    <property type="entry name" value="POLYPROTEIN, PUTATIVE-RELATED"/>
    <property type="match status" value="1"/>
</dbReference>
<dbReference type="Proteomes" id="UP000321947">
    <property type="component" value="Unassembled WGS sequence"/>
</dbReference>
<keyword evidence="1" id="KW-0812">Transmembrane</keyword>
<dbReference type="Proteomes" id="UP000321393">
    <property type="component" value="Unassembled WGS sequence"/>
</dbReference>
<feature type="transmembrane region" description="Helical" evidence="1">
    <location>
        <begin position="139"/>
        <end position="156"/>
    </location>
</feature>
<keyword evidence="1" id="KW-1133">Transmembrane helix</keyword>
<evidence type="ECO:0000313" key="4">
    <source>
        <dbReference type="Proteomes" id="UP000321393"/>
    </source>
</evidence>
<name>A0A5D3BLS3_CUCMM</name>
<dbReference type="EMBL" id="SSTE01018921">
    <property type="protein sequence ID" value="KAA0037431.1"/>
    <property type="molecule type" value="Genomic_DNA"/>
</dbReference>
<evidence type="ECO:0000313" key="2">
    <source>
        <dbReference type="EMBL" id="KAA0037431.1"/>
    </source>
</evidence>
<comment type="caution">
    <text evidence="3">The sequence shown here is derived from an EMBL/GenBank/DDBJ whole genome shotgun (WGS) entry which is preliminary data.</text>
</comment>
<keyword evidence="1" id="KW-0472">Membrane</keyword>
<dbReference type="EMBL" id="SSTD01017133">
    <property type="protein sequence ID" value="TYK00224.1"/>
    <property type="molecule type" value="Genomic_DNA"/>
</dbReference>
<sequence>MFRNKSVLKKPIYMLAVNNSFQLVTVRSNRTLFDTRYKDSPCPWQATSWIVSECTKSFFKMNDNAPCRPSEVINYMKINHGVNVSYDKAWRGREIALNFIRRTLEDSYVMLSAFSDALIQNKPITYTAEEANDEDQFKYYFMALAASIVISVDGAAMKNKYLENDLSWAWFFGILKLFFRNIMKW</sequence>
<reference evidence="4 5" key="1">
    <citation type="submission" date="2019-08" db="EMBL/GenBank/DDBJ databases">
        <title>Draft genome sequences of two oriental melons (Cucumis melo L. var makuwa).</title>
        <authorList>
            <person name="Kwon S.-Y."/>
        </authorList>
    </citation>
    <scope>NUCLEOTIDE SEQUENCE [LARGE SCALE GENOMIC DNA]</scope>
    <source>
        <strain evidence="5">cv. Chang Bougi</strain>
        <strain evidence="4">cv. SW 3</strain>
        <tissue evidence="3">Leaf</tissue>
    </source>
</reference>
<protein>
    <submittedName>
        <fullName evidence="3">Uncharacterized protein</fullName>
    </submittedName>
</protein>
<evidence type="ECO:0000256" key="1">
    <source>
        <dbReference type="SAM" id="Phobius"/>
    </source>
</evidence>
<dbReference type="OrthoDB" id="660475at2759"/>
<dbReference type="AlphaFoldDB" id="A0A5D3BLS3"/>
<accession>A0A5D3BLS3</accession>
<organism evidence="3 5">
    <name type="scientific">Cucumis melo var. makuwa</name>
    <name type="common">Oriental melon</name>
    <dbReference type="NCBI Taxonomy" id="1194695"/>
    <lineage>
        <taxon>Eukaryota</taxon>
        <taxon>Viridiplantae</taxon>
        <taxon>Streptophyta</taxon>
        <taxon>Embryophyta</taxon>
        <taxon>Tracheophyta</taxon>
        <taxon>Spermatophyta</taxon>
        <taxon>Magnoliopsida</taxon>
        <taxon>eudicotyledons</taxon>
        <taxon>Gunneridae</taxon>
        <taxon>Pentapetalae</taxon>
        <taxon>rosids</taxon>
        <taxon>fabids</taxon>
        <taxon>Cucurbitales</taxon>
        <taxon>Cucurbitaceae</taxon>
        <taxon>Benincaseae</taxon>
        <taxon>Cucumis</taxon>
    </lineage>
</organism>
<dbReference type="PANTHER" id="PTHR31973:SF113">
    <property type="entry name" value="PROTEIN FAR1-RELATED SEQUENCE 5-LIKE"/>
    <property type="match status" value="1"/>
</dbReference>
<feature type="transmembrane region" description="Helical" evidence="1">
    <location>
        <begin position="168"/>
        <end position="183"/>
    </location>
</feature>
<proteinExistence type="predicted"/>
<evidence type="ECO:0000313" key="5">
    <source>
        <dbReference type="Proteomes" id="UP000321947"/>
    </source>
</evidence>
<gene>
    <name evidence="3" type="ORF">E5676_scaffold1582G00160</name>
    <name evidence="2" type="ORF">E6C27_scaffold277G00140</name>
</gene>
<evidence type="ECO:0000313" key="3">
    <source>
        <dbReference type="EMBL" id="TYK00224.1"/>
    </source>
</evidence>